<dbReference type="Pfam" id="PF07624">
    <property type="entry name" value="PSD2"/>
    <property type="match status" value="1"/>
</dbReference>
<dbReference type="Proteomes" id="UP000445000">
    <property type="component" value="Unassembled WGS sequence"/>
</dbReference>
<reference evidence="5" key="1">
    <citation type="submission" date="2020-01" db="EMBL/GenBank/DDBJ databases">
        <title>'Steroidobacter agaridevorans' sp. nov., agar-degrading bacteria isolated from rhizosphere soils.</title>
        <authorList>
            <person name="Ikenaga M."/>
            <person name="Kataoka M."/>
            <person name="Murouchi A."/>
            <person name="Katsuragi S."/>
            <person name="Sakai M."/>
        </authorList>
    </citation>
    <scope>NUCLEOTIDE SEQUENCE [LARGE SCALE GENOMIC DNA]</scope>
    <source>
        <strain evidence="5">YU21-B</strain>
    </source>
</reference>
<evidence type="ECO:0000259" key="2">
    <source>
        <dbReference type="Pfam" id="PF07627"/>
    </source>
</evidence>
<accession>A0A829YBH9</accession>
<feature type="domain" description="DUF1588" evidence="2">
    <location>
        <begin position="343"/>
        <end position="442"/>
    </location>
</feature>
<dbReference type="Pfam" id="PF07631">
    <property type="entry name" value="PSD4"/>
    <property type="match status" value="1"/>
</dbReference>
<protein>
    <recommendedName>
        <fullName evidence="6">DUF1592 domain-containing protein</fullName>
    </recommendedName>
</protein>
<feature type="domain" description="DUF1592" evidence="3">
    <location>
        <begin position="198"/>
        <end position="326"/>
    </location>
</feature>
<dbReference type="InterPro" id="IPR013042">
    <property type="entry name" value="DUF1592"/>
</dbReference>
<organism evidence="4 5">
    <name type="scientific">Steroidobacter agaridevorans</name>
    <dbReference type="NCBI Taxonomy" id="2695856"/>
    <lineage>
        <taxon>Bacteria</taxon>
        <taxon>Pseudomonadati</taxon>
        <taxon>Pseudomonadota</taxon>
        <taxon>Gammaproteobacteria</taxon>
        <taxon>Steroidobacterales</taxon>
        <taxon>Steroidobacteraceae</taxon>
        <taxon>Steroidobacter</taxon>
    </lineage>
</organism>
<dbReference type="InterPro" id="IPR011478">
    <property type="entry name" value="DUF1585"/>
</dbReference>
<dbReference type="EMBL" id="BLJN01000002">
    <property type="protein sequence ID" value="GFE80178.1"/>
    <property type="molecule type" value="Genomic_DNA"/>
</dbReference>
<name>A0A829YBH9_9GAMM</name>
<comment type="caution">
    <text evidence="4">The sequence shown here is derived from an EMBL/GenBank/DDBJ whole genome shotgun (WGS) entry which is preliminary data.</text>
</comment>
<evidence type="ECO:0000313" key="5">
    <source>
        <dbReference type="Proteomes" id="UP000445000"/>
    </source>
</evidence>
<evidence type="ECO:0000259" key="1">
    <source>
        <dbReference type="Pfam" id="PF07624"/>
    </source>
</evidence>
<dbReference type="InterPro" id="IPR013039">
    <property type="entry name" value="DUF1588"/>
</dbReference>
<keyword evidence="5" id="KW-1185">Reference proteome</keyword>
<dbReference type="Pfam" id="PF07627">
    <property type="entry name" value="PSCyt3"/>
    <property type="match status" value="1"/>
</dbReference>
<gene>
    <name evidence="4" type="ORF">GCM10011487_21780</name>
</gene>
<dbReference type="AlphaFoldDB" id="A0A829YBH9"/>
<proteinExistence type="predicted"/>
<sequence length="553" mass="59366">MTEQRSADVPAVADLGPVDAGSVPRVRFMTAQQYSNVIADVFGSDIQIGTPIPPLMRAPDGLLSTTAGSVGIPGGQLMQLQRAAASIAAQVVDKGDIGKELPAHRSYLVPCKPKAENAADDACAEKFIRSTGRLLFRRSLDEAQVAGWVGEARAATEHLKDFYAGLASVLEGMLIDPMVLMVADTTEPDPARPGQRRLDAYSMASRLSFFLWNSVPNDAVLKAAESGEIQTPAGRARVVEMMLSSPRLENGIRAFFDDMLAYDKFDSLAKDGMVYSRESGAVLKDAREQTLRTAYDHLVVRNRDYRDLFTTRDTFMSPALASVYNVPAVPGWAPYSFPEDSPRQGILNQVSFLALHSHPGRSSPTLRGKALRETLLCSVVPPPPPNVDFSAVEDPDANLHTARERLTAHRSNPVCAGCHKITDPIGLAMENFDGAGQYRTSEGGVIIDASGSLDGKEFNTPQGLAHALRDHPGLPTCLVKRMYGYGVGGATTTLDKPQLDFLNQRFAASGYRVPDLLRAIALSPAFGNVAERPAAPLPAIKTTSLAAPGAAVE</sequence>
<feature type="domain" description="DUF1585" evidence="1">
    <location>
        <begin position="454"/>
        <end position="526"/>
    </location>
</feature>
<evidence type="ECO:0000259" key="3">
    <source>
        <dbReference type="Pfam" id="PF07631"/>
    </source>
</evidence>
<evidence type="ECO:0000313" key="4">
    <source>
        <dbReference type="EMBL" id="GFE80178.1"/>
    </source>
</evidence>
<evidence type="ECO:0008006" key="6">
    <source>
        <dbReference type="Google" id="ProtNLM"/>
    </source>
</evidence>